<protein>
    <submittedName>
        <fullName evidence="1">Uncharacterized protein</fullName>
    </submittedName>
</protein>
<keyword evidence="2" id="KW-1185">Reference proteome</keyword>
<organism evidence="1 2">
    <name type="scientific">Parashewanella spongiae</name>
    <dbReference type="NCBI Taxonomy" id="342950"/>
    <lineage>
        <taxon>Bacteria</taxon>
        <taxon>Pseudomonadati</taxon>
        <taxon>Pseudomonadota</taxon>
        <taxon>Gammaproteobacteria</taxon>
        <taxon>Alteromonadales</taxon>
        <taxon>Shewanellaceae</taxon>
        <taxon>Parashewanella</taxon>
    </lineage>
</organism>
<evidence type="ECO:0000313" key="2">
    <source>
        <dbReference type="Proteomes" id="UP000273022"/>
    </source>
</evidence>
<dbReference type="OrthoDB" id="9895607at2"/>
<dbReference type="EMBL" id="QYYH01000066">
    <property type="protein sequence ID" value="RJY13291.1"/>
    <property type="molecule type" value="Genomic_DNA"/>
</dbReference>
<dbReference type="AlphaFoldDB" id="A0A3A6TLS3"/>
<sequence>MNKNNLRIIIALPIIGISTFSYQYFEIGKKSITIWEQEAGKIKETAYISKIGIYDESCNEIIYEVFYKNVKNKPKEISELGISHKDVNSGYAKKEDGTPDYSLWVSSEGGKGLRSLSLSELKDGSGSIKYRVWITPETKSAETDRFSAFIRSFDDKDNQINHFDQVEIKHTKLWDNSCI</sequence>
<name>A0A3A6TLS3_9GAMM</name>
<comment type="caution">
    <text evidence="1">The sequence shown here is derived from an EMBL/GenBank/DDBJ whole genome shotgun (WGS) entry which is preliminary data.</text>
</comment>
<reference evidence="1 2" key="1">
    <citation type="submission" date="2018-09" db="EMBL/GenBank/DDBJ databases">
        <title>Phylogeny of the Shewanellaceae, and recommendation for two new genera, Pseudoshewanella and Parashewanella.</title>
        <authorList>
            <person name="Wang G."/>
        </authorList>
    </citation>
    <scope>NUCLEOTIDE SEQUENCE [LARGE SCALE GENOMIC DNA]</scope>
    <source>
        <strain evidence="1 2">KCTC 22492</strain>
    </source>
</reference>
<dbReference type="Proteomes" id="UP000273022">
    <property type="component" value="Unassembled WGS sequence"/>
</dbReference>
<accession>A0A3A6TLS3</accession>
<proteinExistence type="predicted"/>
<dbReference type="RefSeq" id="WP_121853760.1">
    <property type="nucleotide sequence ID" value="NZ_CP037952.1"/>
</dbReference>
<gene>
    <name evidence="1" type="ORF">D5R81_11385</name>
</gene>
<evidence type="ECO:0000313" key="1">
    <source>
        <dbReference type="EMBL" id="RJY13291.1"/>
    </source>
</evidence>